<reference evidence="1" key="1">
    <citation type="journal article" date="2016" name="Insect Biochem. Mol. Biol.">
        <title>Multifaceted biological insights from a draft genome sequence of the tobacco hornworm moth, Manduca sexta.</title>
        <authorList>
            <person name="Kanost M.R."/>
            <person name="Arrese E.L."/>
            <person name="Cao X."/>
            <person name="Chen Y.R."/>
            <person name="Chellapilla S."/>
            <person name="Goldsmith M.R."/>
            <person name="Grosse-Wilde E."/>
            <person name="Heckel D.G."/>
            <person name="Herndon N."/>
            <person name="Jiang H."/>
            <person name="Papanicolaou A."/>
            <person name="Qu J."/>
            <person name="Soulages J.L."/>
            <person name="Vogel H."/>
            <person name="Walters J."/>
            <person name="Waterhouse R.M."/>
            <person name="Ahn S.J."/>
            <person name="Almeida F.C."/>
            <person name="An C."/>
            <person name="Aqrawi P."/>
            <person name="Bretschneider A."/>
            <person name="Bryant W.B."/>
            <person name="Bucks S."/>
            <person name="Chao H."/>
            <person name="Chevignon G."/>
            <person name="Christen J.M."/>
            <person name="Clarke D.F."/>
            <person name="Dittmer N.T."/>
            <person name="Ferguson L.C.F."/>
            <person name="Garavelou S."/>
            <person name="Gordon K.H.J."/>
            <person name="Gunaratna R.T."/>
            <person name="Han Y."/>
            <person name="Hauser F."/>
            <person name="He Y."/>
            <person name="Heidel-Fischer H."/>
            <person name="Hirsh A."/>
            <person name="Hu Y."/>
            <person name="Jiang H."/>
            <person name="Kalra D."/>
            <person name="Klinner C."/>
            <person name="Konig C."/>
            <person name="Kovar C."/>
            <person name="Kroll A.R."/>
            <person name="Kuwar S.S."/>
            <person name="Lee S.L."/>
            <person name="Lehman R."/>
            <person name="Li K."/>
            <person name="Li Z."/>
            <person name="Liang H."/>
            <person name="Lovelace S."/>
            <person name="Lu Z."/>
            <person name="Mansfield J.H."/>
            <person name="McCulloch K.J."/>
            <person name="Mathew T."/>
            <person name="Morton B."/>
            <person name="Muzny D.M."/>
            <person name="Neunemann D."/>
            <person name="Ongeri F."/>
            <person name="Pauchet Y."/>
            <person name="Pu L.L."/>
            <person name="Pyrousis I."/>
            <person name="Rao X.J."/>
            <person name="Redding A."/>
            <person name="Roesel C."/>
            <person name="Sanchez-Gracia A."/>
            <person name="Schaack S."/>
            <person name="Shukla A."/>
            <person name="Tetreau G."/>
            <person name="Wang Y."/>
            <person name="Xiong G.H."/>
            <person name="Traut W."/>
            <person name="Walsh T.K."/>
            <person name="Worley K.C."/>
            <person name="Wu D."/>
            <person name="Wu W."/>
            <person name="Wu Y.Q."/>
            <person name="Zhang X."/>
            <person name="Zou Z."/>
            <person name="Zucker H."/>
            <person name="Briscoe A.D."/>
            <person name="Burmester T."/>
            <person name="Clem R.J."/>
            <person name="Feyereisen R."/>
            <person name="Grimmelikhuijzen C.J.P."/>
            <person name="Hamodrakas S.J."/>
            <person name="Hansson B.S."/>
            <person name="Huguet E."/>
            <person name="Jermiin L.S."/>
            <person name="Lan Q."/>
            <person name="Lehman H.K."/>
            <person name="Lorenzen M."/>
            <person name="Merzendorfer H."/>
            <person name="Michalopoulos I."/>
            <person name="Morton D.B."/>
            <person name="Muthukrishnan S."/>
            <person name="Oakeshott J.G."/>
            <person name="Palmer W."/>
            <person name="Park Y."/>
            <person name="Passarelli A.L."/>
            <person name="Rozas J."/>
            <person name="Schwartz L.M."/>
            <person name="Smith W."/>
            <person name="Southgate A."/>
            <person name="Vilcinskas A."/>
            <person name="Vogt R."/>
            <person name="Wang P."/>
            <person name="Werren J."/>
            <person name="Yu X.Q."/>
            <person name="Zhou J.J."/>
            <person name="Brown S.J."/>
            <person name="Scherer S.E."/>
            <person name="Richards S."/>
            <person name="Blissard G.W."/>
        </authorList>
    </citation>
    <scope>NUCLEOTIDE SEQUENCE</scope>
</reference>
<evidence type="ECO:0000313" key="1">
    <source>
        <dbReference type="EMBL" id="KAG6463087.1"/>
    </source>
</evidence>
<dbReference type="Proteomes" id="UP000791440">
    <property type="component" value="Unassembled WGS sequence"/>
</dbReference>
<dbReference type="AlphaFoldDB" id="A0A922CYI2"/>
<keyword evidence="2" id="KW-1185">Reference proteome</keyword>
<organism evidence="1 2">
    <name type="scientific">Manduca sexta</name>
    <name type="common">Tobacco hawkmoth</name>
    <name type="synonym">Tobacco hornworm</name>
    <dbReference type="NCBI Taxonomy" id="7130"/>
    <lineage>
        <taxon>Eukaryota</taxon>
        <taxon>Metazoa</taxon>
        <taxon>Ecdysozoa</taxon>
        <taxon>Arthropoda</taxon>
        <taxon>Hexapoda</taxon>
        <taxon>Insecta</taxon>
        <taxon>Pterygota</taxon>
        <taxon>Neoptera</taxon>
        <taxon>Endopterygota</taxon>
        <taxon>Lepidoptera</taxon>
        <taxon>Glossata</taxon>
        <taxon>Ditrysia</taxon>
        <taxon>Bombycoidea</taxon>
        <taxon>Sphingidae</taxon>
        <taxon>Sphinginae</taxon>
        <taxon>Sphingini</taxon>
        <taxon>Manduca</taxon>
    </lineage>
</organism>
<dbReference type="OrthoDB" id="2499658at2759"/>
<accession>A0A922CYI2</accession>
<dbReference type="InterPro" id="IPR012337">
    <property type="entry name" value="RNaseH-like_sf"/>
</dbReference>
<protein>
    <submittedName>
        <fullName evidence="1">Uncharacterized protein</fullName>
    </submittedName>
</protein>
<comment type="caution">
    <text evidence="1">The sequence shown here is derived from an EMBL/GenBank/DDBJ whole genome shotgun (WGS) entry which is preliminary data.</text>
</comment>
<reference evidence="1" key="2">
    <citation type="submission" date="2020-12" db="EMBL/GenBank/DDBJ databases">
        <authorList>
            <person name="Kanost M."/>
        </authorList>
    </citation>
    <scope>NUCLEOTIDE SEQUENCE</scope>
</reference>
<name>A0A922CYI2_MANSE</name>
<proteinExistence type="predicted"/>
<gene>
    <name evidence="1" type="ORF">O3G_MSEX013662</name>
</gene>
<dbReference type="EMBL" id="JH668936">
    <property type="protein sequence ID" value="KAG6463087.1"/>
    <property type="molecule type" value="Genomic_DNA"/>
</dbReference>
<dbReference type="SUPFAM" id="SSF53098">
    <property type="entry name" value="Ribonuclease H-like"/>
    <property type="match status" value="1"/>
</dbReference>
<evidence type="ECO:0000313" key="2">
    <source>
        <dbReference type="Proteomes" id="UP000791440"/>
    </source>
</evidence>
<sequence>MTSSRPYVTGHKPDGRVVDPSITEAQTRSDETIDLISRYDHLYDKLIIKRKYFKKLRKIYKLYGDKIFHNTCNEMILHENIDFIKKSTPMFNSQHLSVDVIQKNGEDILIVKRDNPRAPVVKLLSAEECFSVILKAHKESNHGNAEVIRNLTEHQYRYPQFCIPLVLQSCNVCKEVSKSYNVMVCKEIETDKSIWKLAIHRMETNKIGKYLYFFVYVEVVTTYIIIRPLTKLVVEELGMELMKIFTTFGPPKKILTARDYEHLVKRTLNMMGAMDERYTALVERCQDYIFDIASVLVAMKKWFKQSGSNDWVTACSLVQWQLNTSVRLISRNDGQQVKAGIPYNLFFGSKANTFNHISDDVVAEQLSPKSHNPIILEIGSGKTSKVTDQILDLSSDESGDESSACGVCKEEFALYNCLTCDKPVHYKCGRKIPQDISTPVKDTARIVCKSC</sequence>